<feature type="transmembrane region" description="Helical" evidence="1">
    <location>
        <begin position="21"/>
        <end position="39"/>
    </location>
</feature>
<keyword evidence="1" id="KW-1133">Transmembrane helix</keyword>
<accession>A0ABQ6G2R0</accession>
<reference evidence="2 3" key="1">
    <citation type="submission" date="2023-02" db="EMBL/GenBank/DDBJ databases">
        <title>Dictyobacter halimunensis sp. nov., a new member of the class Ktedonobacteria from forest soil in a geothermal area.</title>
        <authorList>
            <person name="Rachmania M.K."/>
            <person name="Ningsih F."/>
            <person name="Sakai Y."/>
            <person name="Yabe S."/>
            <person name="Yokota A."/>
            <person name="Sjamsuridzal W."/>
        </authorList>
    </citation>
    <scope>NUCLEOTIDE SEQUENCE [LARGE SCALE GENOMIC DNA]</scope>
    <source>
        <strain evidence="2 3">S3.2.2.5</strain>
    </source>
</reference>
<evidence type="ECO:0000313" key="3">
    <source>
        <dbReference type="Proteomes" id="UP001344906"/>
    </source>
</evidence>
<protein>
    <submittedName>
        <fullName evidence="2">Uncharacterized protein</fullName>
    </submittedName>
</protein>
<evidence type="ECO:0000313" key="2">
    <source>
        <dbReference type="EMBL" id="GLV58913.1"/>
    </source>
</evidence>
<dbReference type="Proteomes" id="UP001344906">
    <property type="component" value="Unassembled WGS sequence"/>
</dbReference>
<gene>
    <name evidence="2" type="ORF">KDH_57410</name>
</gene>
<dbReference type="EMBL" id="BSRI01000002">
    <property type="protein sequence ID" value="GLV58913.1"/>
    <property type="molecule type" value="Genomic_DNA"/>
</dbReference>
<keyword evidence="1" id="KW-0812">Transmembrane</keyword>
<evidence type="ECO:0000256" key="1">
    <source>
        <dbReference type="SAM" id="Phobius"/>
    </source>
</evidence>
<keyword evidence="1" id="KW-0472">Membrane</keyword>
<sequence>MRMSTLNETAATTGKPTASRRNLFALYLGIAFSVLFTAVI</sequence>
<name>A0ABQ6G2R0_9CHLR</name>
<organism evidence="2 3">
    <name type="scientific">Dictyobacter halimunensis</name>
    <dbReference type="NCBI Taxonomy" id="3026934"/>
    <lineage>
        <taxon>Bacteria</taxon>
        <taxon>Bacillati</taxon>
        <taxon>Chloroflexota</taxon>
        <taxon>Ktedonobacteria</taxon>
        <taxon>Ktedonobacterales</taxon>
        <taxon>Dictyobacteraceae</taxon>
        <taxon>Dictyobacter</taxon>
    </lineage>
</organism>
<keyword evidence="3" id="KW-1185">Reference proteome</keyword>
<proteinExistence type="predicted"/>
<comment type="caution">
    <text evidence="2">The sequence shown here is derived from an EMBL/GenBank/DDBJ whole genome shotgun (WGS) entry which is preliminary data.</text>
</comment>